<dbReference type="Gene3D" id="3.30.300.30">
    <property type="match status" value="1"/>
</dbReference>
<dbReference type="InterPro" id="IPR045851">
    <property type="entry name" value="AMP-bd_C_sf"/>
</dbReference>
<dbReference type="Proteomes" id="UP000218231">
    <property type="component" value="Unassembled WGS sequence"/>
</dbReference>
<evidence type="ECO:0000313" key="7">
    <source>
        <dbReference type="Proteomes" id="UP000218231"/>
    </source>
</evidence>
<gene>
    <name evidence="6" type="ORF">WR25_00779</name>
</gene>
<organism evidence="6 7">
    <name type="scientific">Diploscapter pachys</name>
    <dbReference type="NCBI Taxonomy" id="2018661"/>
    <lineage>
        <taxon>Eukaryota</taxon>
        <taxon>Metazoa</taxon>
        <taxon>Ecdysozoa</taxon>
        <taxon>Nematoda</taxon>
        <taxon>Chromadorea</taxon>
        <taxon>Rhabditida</taxon>
        <taxon>Rhabditina</taxon>
        <taxon>Rhabditomorpha</taxon>
        <taxon>Rhabditoidea</taxon>
        <taxon>Rhabditidae</taxon>
        <taxon>Diploscapter</taxon>
    </lineage>
</organism>
<dbReference type="InterPro" id="IPR020845">
    <property type="entry name" value="AMP-binding_CS"/>
</dbReference>
<reference evidence="6 7" key="1">
    <citation type="journal article" date="2017" name="Curr. Biol.">
        <title>Genome architecture and evolution of a unichromosomal asexual nematode.</title>
        <authorList>
            <person name="Fradin H."/>
            <person name="Zegar C."/>
            <person name="Gutwein M."/>
            <person name="Lucas J."/>
            <person name="Kovtun M."/>
            <person name="Corcoran D."/>
            <person name="Baugh L.R."/>
            <person name="Kiontke K."/>
            <person name="Gunsalus K."/>
            <person name="Fitch D.H."/>
            <person name="Piano F."/>
        </authorList>
    </citation>
    <scope>NUCLEOTIDE SEQUENCE [LARGE SCALE GENOMIC DNA]</scope>
    <source>
        <strain evidence="6">PF1309</strain>
    </source>
</reference>
<dbReference type="InterPro" id="IPR025110">
    <property type="entry name" value="AMP-bd_C"/>
</dbReference>
<dbReference type="AlphaFoldDB" id="A0A2A2KIB6"/>
<evidence type="ECO:0000259" key="5">
    <source>
        <dbReference type="Pfam" id="PF13193"/>
    </source>
</evidence>
<dbReference type="FunFam" id="3.30.300.30:FF:000007">
    <property type="entry name" value="4-coumarate--CoA ligase 2"/>
    <property type="match status" value="1"/>
</dbReference>
<protein>
    <recommendedName>
        <fullName evidence="8">AMP-dependent synthetase/ligase domain-containing protein</fullName>
    </recommendedName>
</protein>
<evidence type="ECO:0000259" key="4">
    <source>
        <dbReference type="Pfam" id="PF00501"/>
    </source>
</evidence>
<dbReference type="CDD" id="cd05911">
    <property type="entry name" value="Firefly_Luc_like"/>
    <property type="match status" value="1"/>
</dbReference>
<sequence length="550" mass="61391">MKVASPFPPVAISDRKMQSILCEAIDSHTKHDPGAIAFICAEEPESFITFKQLGQQSHSIASYLNSIGFGHLDVAAVFLPNRIEYGVLMIGIWRCGGIFTGVSFASTHFELKRQLLDSGASVLITDETNLHTAMKAIGECKSLKQVICIRETDKPLHIGIVDYNNVISHRGNIKDDYNFSPHDTALLPYSSGTTGVPKGVMLTHQNFGTMMEFFRQYTTARFLPAMDNAKSWRGQYDYLFLPFYHLYGFGMLYQAILKGTTSIVPKKFNPQNMMMSIQRYKIKCLLLVPPVVLYLTKSSETNKYDLSSIRILLTSAAPIGKDLSEEFLVKFPKARIANAYGMTEAGMGVTAALIEDGKRNECEFVGHIYSIFEFKAVDLSTGVEVPPRTRGELCIRGPTVMKGYLNRPDATKETIDEEGWLHTGDIAMIEPDGMVKIVDRKKELIKVKGLQVAPAELEDLLQSHSEIADAAVVGVKEEKAGEKPMAFVVKKTDKLTERDVQKYVEERLSPYKWLTGGVKFVEQIPKSPSGKILRRLLRDQVNLPQTSSKI</sequence>
<dbReference type="GO" id="GO:0005777">
    <property type="term" value="C:peroxisome"/>
    <property type="evidence" value="ECO:0007669"/>
    <property type="project" value="UniProtKB-SubCell"/>
</dbReference>
<dbReference type="STRING" id="2018661.A0A2A2KIB6"/>
<dbReference type="EMBL" id="LIAE01008565">
    <property type="protein sequence ID" value="PAV73599.1"/>
    <property type="molecule type" value="Genomic_DNA"/>
</dbReference>
<dbReference type="SUPFAM" id="SSF56801">
    <property type="entry name" value="Acetyl-CoA synthetase-like"/>
    <property type="match status" value="1"/>
</dbReference>
<comment type="caution">
    <text evidence="6">The sequence shown here is derived from an EMBL/GenBank/DDBJ whole genome shotgun (WGS) entry which is preliminary data.</text>
</comment>
<evidence type="ECO:0000313" key="6">
    <source>
        <dbReference type="EMBL" id="PAV73599.1"/>
    </source>
</evidence>
<evidence type="ECO:0008006" key="8">
    <source>
        <dbReference type="Google" id="ProtNLM"/>
    </source>
</evidence>
<feature type="domain" description="AMP-dependent synthetase/ligase" evidence="4">
    <location>
        <begin position="28"/>
        <end position="405"/>
    </location>
</feature>
<accession>A0A2A2KIB6</accession>
<comment type="subcellular location">
    <subcellularLocation>
        <location evidence="1">Peroxisome</location>
    </subcellularLocation>
</comment>
<proteinExistence type="inferred from homology"/>
<dbReference type="OrthoDB" id="10253869at2759"/>
<dbReference type="InterPro" id="IPR000873">
    <property type="entry name" value="AMP-dep_synth/lig_dom"/>
</dbReference>
<keyword evidence="7" id="KW-1185">Reference proteome</keyword>
<dbReference type="PANTHER" id="PTHR24096:SF422">
    <property type="entry name" value="BCDNA.GH02901"/>
    <property type="match status" value="1"/>
</dbReference>
<evidence type="ECO:0000256" key="1">
    <source>
        <dbReference type="ARBA" id="ARBA00004275"/>
    </source>
</evidence>
<comment type="similarity">
    <text evidence="2">Belongs to the ATP-dependent AMP-binding enzyme family.</text>
</comment>
<keyword evidence="3" id="KW-0576">Peroxisome</keyword>
<dbReference type="GO" id="GO:0016405">
    <property type="term" value="F:CoA-ligase activity"/>
    <property type="evidence" value="ECO:0007669"/>
    <property type="project" value="TreeGrafter"/>
</dbReference>
<dbReference type="PANTHER" id="PTHR24096">
    <property type="entry name" value="LONG-CHAIN-FATTY-ACID--COA LIGASE"/>
    <property type="match status" value="1"/>
</dbReference>
<dbReference type="Pfam" id="PF13193">
    <property type="entry name" value="AMP-binding_C"/>
    <property type="match status" value="1"/>
</dbReference>
<evidence type="ECO:0000256" key="3">
    <source>
        <dbReference type="ARBA" id="ARBA00023140"/>
    </source>
</evidence>
<dbReference type="Pfam" id="PF00501">
    <property type="entry name" value="AMP-binding"/>
    <property type="match status" value="1"/>
</dbReference>
<evidence type="ECO:0000256" key="2">
    <source>
        <dbReference type="ARBA" id="ARBA00006432"/>
    </source>
</evidence>
<dbReference type="PROSITE" id="PS00455">
    <property type="entry name" value="AMP_BINDING"/>
    <property type="match status" value="1"/>
</dbReference>
<feature type="domain" description="AMP-binding enzyme C-terminal" evidence="5">
    <location>
        <begin position="456"/>
        <end position="531"/>
    </location>
</feature>
<dbReference type="InterPro" id="IPR042099">
    <property type="entry name" value="ANL_N_sf"/>
</dbReference>
<name>A0A2A2KIB6_9BILA</name>
<dbReference type="Gene3D" id="3.40.50.12780">
    <property type="entry name" value="N-terminal domain of ligase-like"/>
    <property type="match status" value="1"/>
</dbReference>